<feature type="domain" description="Zinc finger PHD-type" evidence="7">
    <location>
        <begin position="639"/>
        <end position="685"/>
    </location>
</feature>
<evidence type="ECO:0000256" key="3">
    <source>
        <dbReference type="ARBA" id="ARBA00022833"/>
    </source>
</evidence>
<evidence type="ECO:0000259" key="7">
    <source>
        <dbReference type="SMART" id="SM00249"/>
    </source>
</evidence>
<keyword evidence="5" id="KW-0804">Transcription</keyword>
<dbReference type="Gene3D" id="3.30.40.10">
    <property type="entry name" value="Zinc/RING finger domain, C3HC4 (zinc finger)"/>
    <property type="match status" value="1"/>
</dbReference>
<dbReference type="SUPFAM" id="SSF57903">
    <property type="entry name" value="FYVE/PHD zinc finger"/>
    <property type="match status" value="1"/>
</dbReference>
<dbReference type="Proteomes" id="UP000663760">
    <property type="component" value="Chromosome 8"/>
</dbReference>
<evidence type="ECO:0000256" key="5">
    <source>
        <dbReference type="ARBA" id="ARBA00023163"/>
    </source>
</evidence>
<dbReference type="AlphaFoldDB" id="A0A7I8KT83"/>
<dbReference type="Pfam" id="PF25565">
    <property type="entry name" value="Ubiquitin_At1g33420"/>
    <property type="match status" value="1"/>
</dbReference>
<evidence type="ECO:0000256" key="2">
    <source>
        <dbReference type="ARBA" id="ARBA00022771"/>
    </source>
</evidence>
<accession>A0A7I8KT83</accession>
<dbReference type="InterPro" id="IPR019786">
    <property type="entry name" value="Zinc_finger_PHD-type_CS"/>
</dbReference>
<reference evidence="8" key="1">
    <citation type="submission" date="2020-02" db="EMBL/GenBank/DDBJ databases">
        <authorList>
            <person name="Scholz U."/>
            <person name="Mascher M."/>
            <person name="Fiebig A."/>
        </authorList>
    </citation>
    <scope>NUCLEOTIDE SEQUENCE</scope>
</reference>
<feature type="compositionally biased region" description="Acidic residues" evidence="6">
    <location>
        <begin position="603"/>
        <end position="614"/>
    </location>
</feature>
<dbReference type="GO" id="GO:0008270">
    <property type="term" value="F:zinc ion binding"/>
    <property type="evidence" value="ECO:0007669"/>
    <property type="project" value="UniProtKB-KW"/>
</dbReference>
<keyword evidence="3" id="KW-0862">Zinc</keyword>
<protein>
    <recommendedName>
        <fullName evidence="7">Zinc finger PHD-type domain-containing protein</fullName>
    </recommendedName>
</protein>
<feature type="region of interest" description="Disordered" evidence="6">
    <location>
        <begin position="599"/>
        <end position="623"/>
    </location>
</feature>
<evidence type="ECO:0000256" key="6">
    <source>
        <dbReference type="SAM" id="MobiDB-lite"/>
    </source>
</evidence>
<dbReference type="InterPro" id="IPR059080">
    <property type="entry name" value="WHD_PTC1"/>
</dbReference>
<sequence>MISADLHAVGRRRPRVYGLRTFADPGCPVDFCGAFRDNIRAFIRECAEIEGHSLRGTTTWCTLLVDEKTGAVIPFYVVEEHVSLSSHPLCDHCRCAGWSHHFVSRRRYHLIIPSDDDWDRTSLRPDAFEQQTHILHGLVHCNGFGHLLRLNGRDGGSHFVAGRDVMDLWDRLCTALRVREITVEDSSRWRSMDLRLLLGVAHGTTWFGRWGYTLRTGSFGTAQKDYQRSVDLLGSLNLDRLMEEFQRIGREGDRLHRIVLGYRRIAKARPCGPQRLQSVSDLLRFLLDFRSRRTAAAAAASAGRPEKKARNSSPPLESLPMFPFLPAVARGRALVSPQKRRRSRDFDTVAEDLDSRWPVRRLKVAAQVIVDALEQRPGGMTRQEVRDAARLTIGDTGLLDFVLKSIGDCVVGGRVVRRSHNPATRVLEFSLEDLPSERGEADPSPAPIEPPPEQFSRHLVERDIAWVYRHVLLGIRPEAAEMALHCKRWGKSWDLRDEEDDRLRFLCGWMPSEGELAGGRLTRPLPPPEVLVLPPHATVGDLREEAEKAMRDTYCIMETFRATAVVGVAGEDGDPLFGCGAESGARVWVRGHGVSMAAAAAAAEEEEEEEEDDIRDGPKTERPQTLLLYEGGAESWKVRCVCGARDDDGERMVACDICEVWQHTRCAGIAEGAAVPPLFLCAACGTTVLRHTTTTATKVG</sequence>
<dbReference type="SMART" id="SM00249">
    <property type="entry name" value="PHD"/>
    <property type="match status" value="1"/>
</dbReference>
<keyword evidence="9" id="KW-1185">Reference proteome</keyword>
<dbReference type="InterPro" id="IPR019787">
    <property type="entry name" value="Znf_PHD-finger"/>
</dbReference>
<dbReference type="OrthoDB" id="436852at2759"/>
<dbReference type="PANTHER" id="PTHR46201:SF9">
    <property type="entry name" value="PHD FINGER PROTEIN MALE MEIOCYTE DEATH 1"/>
    <property type="match status" value="1"/>
</dbReference>
<keyword evidence="2" id="KW-0863">Zinc-finger</keyword>
<proteinExistence type="predicted"/>
<dbReference type="Pfam" id="PF25874">
    <property type="entry name" value="WHD_plant_repro"/>
    <property type="match status" value="1"/>
</dbReference>
<dbReference type="PANTHER" id="PTHR46201">
    <property type="entry name" value="PHD FINGER PROTEIN MALE MEIOCYTE DEATH 1-RELATED"/>
    <property type="match status" value="1"/>
</dbReference>
<keyword evidence="1" id="KW-0479">Metal-binding</keyword>
<evidence type="ECO:0000256" key="4">
    <source>
        <dbReference type="ARBA" id="ARBA00023015"/>
    </source>
</evidence>
<dbReference type="InterPro" id="IPR001965">
    <property type="entry name" value="Znf_PHD"/>
</dbReference>
<evidence type="ECO:0000313" key="9">
    <source>
        <dbReference type="Proteomes" id="UP000663760"/>
    </source>
</evidence>
<evidence type="ECO:0000313" key="8">
    <source>
        <dbReference type="EMBL" id="CAA7400831.1"/>
    </source>
</evidence>
<dbReference type="EMBL" id="LR746271">
    <property type="protein sequence ID" value="CAA7400831.1"/>
    <property type="molecule type" value="Genomic_DNA"/>
</dbReference>
<dbReference type="InterPro" id="IPR013083">
    <property type="entry name" value="Znf_RING/FYVE/PHD"/>
</dbReference>
<name>A0A7I8KT83_SPIIN</name>
<dbReference type="InterPro" id="IPR057765">
    <property type="entry name" value="MS1-like_ubiquitin"/>
</dbReference>
<keyword evidence="4" id="KW-0805">Transcription regulation</keyword>
<evidence type="ECO:0000256" key="1">
    <source>
        <dbReference type="ARBA" id="ARBA00022723"/>
    </source>
</evidence>
<dbReference type="CDD" id="cd15556">
    <property type="entry name" value="PHD_MMD1_like"/>
    <property type="match status" value="1"/>
</dbReference>
<dbReference type="InterPro" id="IPR011011">
    <property type="entry name" value="Znf_FYVE_PHD"/>
</dbReference>
<dbReference type="Pfam" id="PF00628">
    <property type="entry name" value="PHD"/>
    <property type="match status" value="1"/>
</dbReference>
<dbReference type="PROSITE" id="PS01359">
    <property type="entry name" value="ZF_PHD_1"/>
    <property type="match status" value="1"/>
</dbReference>
<gene>
    <name evidence="8" type="ORF">SI8410_08011509</name>
</gene>
<organism evidence="8 9">
    <name type="scientific">Spirodela intermedia</name>
    <name type="common">Intermediate duckweed</name>
    <dbReference type="NCBI Taxonomy" id="51605"/>
    <lineage>
        <taxon>Eukaryota</taxon>
        <taxon>Viridiplantae</taxon>
        <taxon>Streptophyta</taxon>
        <taxon>Embryophyta</taxon>
        <taxon>Tracheophyta</taxon>
        <taxon>Spermatophyta</taxon>
        <taxon>Magnoliopsida</taxon>
        <taxon>Liliopsida</taxon>
        <taxon>Araceae</taxon>
        <taxon>Lemnoideae</taxon>
        <taxon>Spirodela</taxon>
    </lineage>
</organism>
<dbReference type="InterPro" id="IPR058054">
    <property type="entry name" value="Znf_MS1-like"/>
</dbReference>